<dbReference type="Proteomes" id="UP000265341">
    <property type="component" value="Unassembled WGS sequence"/>
</dbReference>
<sequence length="237" mass="27151">MRLTIYVFSLLFFFSMYASATRSSLYLIIAFTIAFWMWYAGSFRVARELFFRVRDIGHGSLLIIGFWLCTSLLGSVAATQWPDQTYLKLIEVGKIWNSYTITPFIEELWRLVIIASWLPFPLEAVFLSTIIFTFLHNGPFSDFMPVLATALLIVTSLALVILTLRFGFWAAFLLHAMCNSYRPIFNLTGLMDEPIFHYLYWAVFIGIGVILGIVAYKMCLSFGKEMELSSSKPTKSL</sequence>
<keyword evidence="3" id="KW-1185">Reference proteome</keyword>
<evidence type="ECO:0000313" key="2">
    <source>
        <dbReference type="EMBL" id="RIH84689.1"/>
    </source>
</evidence>
<comment type="caution">
    <text evidence="2">The sequence shown here is derived from an EMBL/GenBank/DDBJ whole genome shotgun (WGS) entry which is preliminary data.</text>
</comment>
<name>A0A399ENQ8_9DEIN</name>
<feature type="transmembrane region" description="Helical" evidence="1">
    <location>
        <begin position="195"/>
        <end position="216"/>
    </location>
</feature>
<gene>
    <name evidence="2" type="ORF">Mrose_02537</name>
</gene>
<keyword evidence="1" id="KW-1133">Transmembrane helix</keyword>
<organism evidence="2 3">
    <name type="scientific">Calidithermus roseus</name>
    <dbReference type="NCBI Taxonomy" id="1644118"/>
    <lineage>
        <taxon>Bacteria</taxon>
        <taxon>Thermotogati</taxon>
        <taxon>Deinococcota</taxon>
        <taxon>Deinococci</taxon>
        <taxon>Thermales</taxon>
        <taxon>Thermaceae</taxon>
        <taxon>Calidithermus</taxon>
    </lineage>
</organism>
<keyword evidence="1" id="KW-0812">Transmembrane</keyword>
<accession>A0A399ENQ8</accession>
<dbReference type="AlphaFoldDB" id="A0A399ENQ8"/>
<proteinExistence type="predicted"/>
<evidence type="ECO:0000313" key="3">
    <source>
        <dbReference type="Proteomes" id="UP000265341"/>
    </source>
</evidence>
<dbReference type="RefSeq" id="WP_147371652.1">
    <property type="nucleotide sequence ID" value="NZ_QWLA01000053.1"/>
</dbReference>
<reference evidence="2 3" key="1">
    <citation type="submission" date="2018-08" db="EMBL/GenBank/DDBJ databases">
        <title>Meiothermus roseus NBRC 110900 genome sequencing project.</title>
        <authorList>
            <person name="Da Costa M.S."/>
            <person name="Albuquerque L."/>
            <person name="Raposo P."/>
            <person name="Froufe H.J.C."/>
            <person name="Barroso C.S."/>
            <person name="Egas C."/>
        </authorList>
    </citation>
    <scope>NUCLEOTIDE SEQUENCE [LARGE SCALE GENOMIC DNA]</scope>
    <source>
        <strain evidence="2 3">NBRC 110900</strain>
    </source>
</reference>
<feature type="transmembrane region" description="Helical" evidence="1">
    <location>
        <begin position="28"/>
        <end position="46"/>
    </location>
</feature>
<protein>
    <submittedName>
        <fullName evidence="2">Uncharacterized protein</fullName>
    </submittedName>
</protein>
<keyword evidence="1" id="KW-0472">Membrane</keyword>
<dbReference type="EMBL" id="QWLA01000053">
    <property type="protein sequence ID" value="RIH84689.1"/>
    <property type="molecule type" value="Genomic_DNA"/>
</dbReference>
<feature type="transmembrane region" description="Helical" evidence="1">
    <location>
        <begin position="147"/>
        <end position="175"/>
    </location>
</feature>
<feature type="transmembrane region" description="Helical" evidence="1">
    <location>
        <begin position="108"/>
        <end position="135"/>
    </location>
</feature>
<feature type="transmembrane region" description="Helical" evidence="1">
    <location>
        <begin position="58"/>
        <end position="78"/>
    </location>
</feature>
<evidence type="ECO:0000256" key="1">
    <source>
        <dbReference type="SAM" id="Phobius"/>
    </source>
</evidence>